<evidence type="ECO:0000256" key="6">
    <source>
        <dbReference type="SAM" id="Coils"/>
    </source>
</evidence>
<dbReference type="EC" id="3.6.3.14" evidence="8"/>
<dbReference type="AlphaFoldDB" id="G0R3W8"/>
<feature type="coiled-coil region" evidence="6">
    <location>
        <begin position="487"/>
        <end position="566"/>
    </location>
</feature>
<reference evidence="8 9" key="1">
    <citation type="submission" date="2011-07" db="EMBL/GenBank/DDBJ databases">
        <authorList>
            <person name="Coyne R."/>
            <person name="Brami D."/>
            <person name="Johnson J."/>
            <person name="Hostetler J."/>
            <person name="Hannick L."/>
            <person name="Clark T."/>
            <person name="Cassidy-Hanley D."/>
            <person name="Inman J."/>
        </authorList>
    </citation>
    <scope>NUCLEOTIDE SEQUENCE [LARGE SCALE GENOMIC DNA]</scope>
    <source>
        <strain evidence="8 9">G5</strain>
    </source>
</reference>
<gene>
    <name evidence="8" type="ORF">IMG5_187890</name>
</gene>
<keyword evidence="8" id="KW-0378">Hydrolase</keyword>
<dbReference type="InterPro" id="IPR032396">
    <property type="entry name" value="SAS-6_N"/>
</dbReference>
<proteinExistence type="predicted"/>
<evidence type="ECO:0000313" key="8">
    <source>
        <dbReference type="EMBL" id="EGR27844.1"/>
    </source>
</evidence>
<dbReference type="EC" id="3.1.11.6" evidence="8"/>
<dbReference type="eggNOG" id="ENOG502QQ4W">
    <property type="taxonomic scope" value="Eukaryota"/>
</dbReference>
<dbReference type="Pfam" id="PF16531">
    <property type="entry name" value="SAS-6_N"/>
    <property type="match status" value="1"/>
</dbReference>
<dbReference type="InterPro" id="IPR038558">
    <property type="entry name" value="SAS-6_N_sf"/>
</dbReference>
<dbReference type="GO" id="GO:0005813">
    <property type="term" value="C:centrosome"/>
    <property type="evidence" value="ECO:0007669"/>
    <property type="project" value="UniProtKB-SubCell"/>
</dbReference>
<dbReference type="GO" id="GO:0008855">
    <property type="term" value="F:exodeoxyribonuclease VII activity"/>
    <property type="evidence" value="ECO:0007669"/>
    <property type="project" value="UniProtKB-EC"/>
</dbReference>
<evidence type="ECO:0000313" key="9">
    <source>
        <dbReference type="Proteomes" id="UP000008983"/>
    </source>
</evidence>
<accession>G0R3W8</accession>
<sequence>MSEYYSNYKKIDLNKSNCASQNSNRKLDNSFQNQKAIKQNQFTQNQQSRLEQQNMNSFIQSQKDIFEDLVPIKIKQIGKQDIQTFLNLKIYTTQKGNNSNNQVHRIELTDEQNSLFLYLLDITETDFIQLKKEQNMKADKDFNSFPQTLVDLVNQCSNEEYENEKHQYQQKIHNNIKQNIQIKHRYQCQLDVKNMSDADFNIIQQNSFNTLNTLQLKLRQANDDALKSFISKKLQLSKVENEQLRIQNSRLEEQLSQTQMDFGIANEELHRIQEDNKKHIQQVQLEEQRNLNLAKEQYLNKEEQLRRMHESQKVELEQVRIFLFFVNTIQKLILIYSEILERIKFLQEKFQQKSQKFEQMSQRVLELEAFLQEYQNKCTLLEKEQKMNTKEIQETRTQNIQLSEMRFQQEKKITELTYQKEAYLKQIEDKEQMINSNKELVDNFNSQKVKQQKNIFLLSQQQKGNVKIIIKKLELCGEEINKGNNIIEKLQEDLTKFKTKIKQKNQMVIQQEQELNEVRQKQDDINNELAKKNREINNLEFKVKELELHNQDLKEKQLKVKKLQKIIKQ</sequence>
<name>G0R3W8_ICHMU</name>
<dbReference type="InParanoid" id="G0R3W8"/>
<keyword evidence="9" id="KW-1185">Reference proteome</keyword>
<dbReference type="OrthoDB" id="49058at2759"/>
<evidence type="ECO:0000256" key="3">
    <source>
        <dbReference type="ARBA" id="ARBA00023054"/>
    </source>
</evidence>
<feature type="domain" description="Spindle assembly abnormal protein 6 N-terminal" evidence="7">
    <location>
        <begin position="65"/>
        <end position="218"/>
    </location>
</feature>
<dbReference type="RefSeq" id="XP_004027189.1">
    <property type="nucleotide sequence ID" value="XM_004027140.1"/>
</dbReference>
<evidence type="ECO:0000256" key="5">
    <source>
        <dbReference type="ARBA" id="ARBA00023306"/>
    </source>
</evidence>
<evidence type="ECO:0000256" key="4">
    <source>
        <dbReference type="ARBA" id="ARBA00023212"/>
    </source>
</evidence>
<keyword evidence="3 6" id="KW-0175">Coiled coil</keyword>
<evidence type="ECO:0000256" key="1">
    <source>
        <dbReference type="ARBA" id="ARBA00004300"/>
    </source>
</evidence>
<dbReference type="PANTHER" id="PTHR44281">
    <property type="entry name" value="SPINDLE ASSEMBLY ABNORMAL PROTEIN 6 HOMOLOG"/>
    <property type="match status" value="1"/>
</dbReference>
<dbReference type="EMBL" id="GL984314">
    <property type="protein sequence ID" value="EGR27844.1"/>
    <property type="molecule type" value="Genomic_DNA"/>
</dbReference>
<dbReference type="Proteomes" id="UP000008983">
    <property type="component" value="Unassembled WGS sequence"/>
</dbReference>
<dbReference type="OMA" id="HMAMKIK"/>
<keyword evidence="5" id="KW-0131">Cell cycle</keyword>
<evidence type="ECO:0000259" key="7">
    <source>
        <dbReference type="Pfam" id="PF16531"/>
    </source>
</evidence>
<organism evidence="8 9">
    <name type="scientific">Ichthyophthirius multifiliis</name>
    <name type="common">White spot disease agent</name>
    <name type="synonym">Ich</name>
    <dbReference type="NCBI Taxonomy" id="5932"/>
    <lineage>
        <taxon>Eukaryota</taxon>
        <taxon>Sar</taxon>
        <taxon>Alveolata</taxon>
        <taxon>Ciliophora</taxon>
        <taxon>Intramacronucleata</taxon>
        <taxon>Oligohymenophorea</taxon>
        <taxon>Hymenostomatida</taxon>
        <taxon>Ophryoglenina</taxon>
        <taxon>Ichthyophthirius</taxon>
    </lineage>
</organism>
<evidence type="ECO:0000256" key="2">
    <source>
        <dbReference type="ARBA" id="ARBA00022490"/>
    </source>
</evidence>
<dbReference type="Gene3D" id="2.170.210.20">
    <property type="entry name" value="Spindle assembly abnormal protein 6, N-terminal domain"/>
    <property type="match status" value="1"/>
</dbReference>
<comment type="subcellular location">
    <subcellularLocation>
        <location evidence="1">Cytoplasm</location>
        <location evidence="1">Cytoskeleton</location>
        <location evidence="1">Microtubule organizing center</location>
        <location evidence="1">Centrosome</location>
    </subcellularLocation>
</comment>
<dbReference type="STRING" id="857967.G0R3W8"/>
<keyword evidence="2" id="KW-0963">Cytoplasm</keyword>
<keyword evidence="4" id="KW-0206">Cytoskeleton</keyword>
<dbReference type="GeneID" id="14903913"/>
<feature type="coiled-coil region" evidence="6">
    <location>
        <begin position="234"/>
        <end position="433"/>
    </location>
</feature>
<protein>
    <submittedName>
        <fullName evidence="8">Spindle assembly abnormal protein 6, putative</fullName>
        <ecNumber evidence="8">3.1.11.6</ecNumber>
        <ecNumber evidence="8">3.6.3.14</ecNumber>
    </submittedName>
</protein>
<dbReference type="PANTHER" id="PTHR44281:SF2">
    <property type="entry name" value="SPINDLE ASSEMBLY ABNORMAL PROTEIN 6 HOMOLOG"/>
    <property type="match status" value="1"/>
</dbReference>